<evidence type="ECO:0000256" key="3">
    <source>
        <dbReference type="ARBA" id="ARBA00022516"/>
    </source>
</evidence>
<keyword evidence="4" id="KW-0808">Transferase</keyword>
<evidence type="ECO:0000256" key="8">
    <source>
        <dbReference type="ARBA" id="ARBA00023098"/>
    </source>
</evidence>
<evidence type="ECO:0000256" key="2">
    <source>
        <dbReference type="ARBA" id="ARBA00022475"/>
    </source>
</evidence>
<dbReference type="InterPro" id="IPR027379">
    <property type="entry name" value="CLS_N"/>
</dbReference>
<reference evidence="16 17" key="1">
    <citation type="journal article" date="2019" name="Nat. Med.">
        <title>A library of human gut bacterial isolates paired with longitudinal multiomics data enables mechanistic microbiome research.</title>
        <authorList>
            <person name="Poyet M."/>
            <person name="Groussin M."/>
            <person name="Gibbons S.M."/>
            <person name="Avila-Pacheco J."/>
            <person name="Jiang X."/>
            <person name="Kearney S.M."/>
            <person name="Perrotta A.R."/>
            <person name="Berdy B."/>
            <person name="Zhao S."/>
            <person name="Lieberman T.D."/>
            <person name="Swanson P.K."/>
            <person name="Smith M."/>
            <person name="Roesemann S."/>
            <person name="Alexander J.E."/>
            <person name="Rich S.A."/>
            <person name="Livny J."/>
            <person name="Vlamakis H."/>
            <person name="Clish C."/>
            <person name="Bullock K."/>
            <person name="Deik A."/>
            <person name="Scott J."/>
            <person name="Pierce K.A."/>
            <person name="Xavier R.J."/>
            <person name="Alm E.J."/>
        </authorList>
    </citation>
    <scope>NUCLEOTIDE SEQUENCE</scope>
    <source>
        <strain evidence="16">BIOML-A179</strain>
        <strain evidence="15 17">BIOML-A198</strain>
    </source>
</reference>
<comment type="caution">
    <text evidence="16">The sequence shown here is derived from an EMBL/GenBank/DDBJ whole genome shotgun (WGS) entry which is preliminary data.</text>
</comment>
<dbReference type="EMBL" id="WMQV01000005">
    <property type="protein sequence ID" value="MTL93579.1"/>
    <property type="molecule type" value="Genomic_DNA"/>
</dbReference>
<dbReference type="PROSITE" id="PS50035">
    <property type="entry name" value="PLD"/>
    <property type="match status" value="2"/>
</dbReference>
<evidence type="ECO:0000256" key="13">
    <source>
        <dbReference type="SAM" id="Phobius"/>
    </source>
</evidence>
<dbReference type="CDD" id="cd09160">
    <property type="entry name" value="PLDc_SMU_988_like_2"/>
    <property type="match status" value="1"/>
</dbReference>
<keyword evidence="8" id="KW-0443">Lipid metabolism</keyword>
<evidence type="ECO:0000256" key="7">
    <source>
        <dbReference type="ARBA" id="ARBA00022989"/>
    </source>
</evidence>
<dbReference type="SUPFAM" id="SSF56024">
    <property type="entry name" value="Phospholipase D/nuclease"/>
    <property type="match status" value="2"/>
</dbReference>
<feature type="domain" description="PLD phosphodiesterase" evidence="14">
    <location>
        <begin position="424"/>
        <end position="451"/>
    </location>
</feature>
<dbReference type="InterPro" id="IPR025202">
    <property type="entry name" value="PLD-like_dom"/>
</dbReference>
<evidence type="ECO:0000259" key="14">
    <source>
        <dbReference type="PROSITE" id="PS50035"/>
    </source>
</evidence>
<dbReference type="EC" id="2.7.8.-" evidence="12"/>
<accession>A0A6I3NDL0</accession>
<dbReference type="GO" id="GO:0008808">
    <property type="term" value="F:cardiolipin synthase activity"/>
    <property type="evidence" value="ECO:0007669"/>
    <property type="project" value="UniProtKB-UniRule"/>
</dbReference>
<evidence type="ECO:0000256" key="5">
    <source>
        <dbReference type="ARBA" id="ARBA00022692"/>
    </source>
</evidence>
<gene>
    <name evidence="16" type="primary">cls</name>
    <name evidence="16" type="ORF">GMA64_03465</name>
    <name evidence="15" type="ORF">GMA92_04425</name>
</gene>
<protein>
    <recommendedName>
        <fullName evidence="12">Cardiolipin synthase</fullName>
        <ecNumber evidence="12">2.7.8.-</ecNumber>
    </recommendedName>
</protein>
<sequence length="511" mass="59647">MRKTLRILLGRVGFCGMLIALQALILIVVIWRFQEYFVYFYAFCVLLSVVVVMGILNNRLNPAYKIAWIIPIMLVPIFGGLFYILFSSDQTRKKFLNEMKPINEKMRECLIQDVDITEKLKTLDKRAFNQSRYILDYAQGPIYENTTTEYLTPGEKKFERLLEELKKAKHYIFLEYFIIDEGMMWDTILEILKEKAAQGVDVRVVYDDFGCLFLLPSGYDKKLEAMGIKCCVFNPFVPFLTLRMNNRNHRKIAIIDGHTAFTGGINIGDEYINGYEKHGHWKDASIMIKGDAVWSFTVMFLTMWDFLRKTNEDYEPFRPHIHHKESFESDGFVQPFTDSPLDNESVGETVYLNLINSAKDYVYINTPYLILDNEMITALSQAAKRGVDVRIVTPHIGDKWFVHAVTRANYAFLIEDGVKIYEYTPGFIHSKTFVVDGEYAVVGTINLDYRSLYLHYECGAWLYKNSSIKTIYDDYVETLKVCQLITLQDCHNIKWYKKFMYAFLRIFAPLM</sequence>
<dbReference type="GO" id="GO:0032049">
    <property type="term" value="P:cardiolipin biosynthetic process"/>
    <property type="evidence" value="ECO:0007669"/>
    <property type="project" value="UniProtKB-UniRule"/>
</dbReference>
<proteinExistence type="predicted"/>
<dbReference type="InterPro" id="IPR022924">
    <property type="entry name" value="Cardiolipin_synthase"/>
</dbReference>
<keyword evidence="3" id="KW-0444">Lipid biosynthesis</keyword>
<dbReference type="GO" id="GO:0005886">
    <property type="term" value="C:plasma membrane"/>
    <property type="evidence" value="ECO:0007669"/>
    <property type="project" value="UniProtKB-SubCell"/>
</dbReference>
<dbReference type="PANTHER" id="PTHR21248:SF22">
    <property type="entry name" value="PHOSPHOLIPASE D"/>
    <property type="match status" value="1"/>
</dbReference>
<evidence type="ECO:0000256" key="12">
    <source>
        <dbReference type="NCBIfam" id="TIGR04265"/>
    </source>
</evidence>
<keyword evidence="5 13" id="KW-0812">Transmembrane</keyword>
<evidence type="ECO:0000313" key="15">
    <source>
        <dbReference type="EMBL" id="MTK20684.1"/>
    </source>
</evidence>
<dbReference type="PANTHER" id="PTHR21248">
    <property type="entry name" value="CARDIOLIPIN SYNTHASE"/>
    <property type="match status" value="1"/>
</dbReference>
<name>A0A6I3NDL0_9FIRM</name>
<evidence type="ECO:0000313" key="17">
    <source>
        <dbReference type="Proteomes" id="UP000487649"/>
    </source>
</evidence>
<organism evidence="16">
    <name type="scientific">Turicibacter sanguinis</name>
    <dbReference type="NCBI Taxonomy" id="154288"/>
    <lineage>
        <taxon>Bacteria</taxon>
        <taxon>Bacillati</taxon>
        <taxon>Bacillota</taxon>
        <taxon>Erysipelotrichia</taxon>
        <taxon>Erysipelotrichales</taxon>
        <taxon>Turicibacteraceae</taxon>
        <taxon>Turicibacter</taxon>
    </lineage>
</organism>
<evidence type="ECO:0000256" key="11">
    <source>
        <dbReference type="ARBA" id="ARBA00023264"/>
    </source>
</evidence>
<evidence type="ECO:0000256" key="10">
    <source>
        <dbReference type="ARBA" id="ARBA00023209"/>
    </source>
</evidence>
<evidence type="ECO:0000256" key="9">
    <source>
        <dbReference type="ARBA" id="ARBA00023136"/>
    </source>
</evidence>
<keyword evidence="10" id="KW-0594">Phospholipid biosynthesis</keyword>
<dbReference type="SMART" id="SM00155">
    <property type="entry name" value="PLDc"/>
    <property type="match status" value="2"/>
</dbReference>
<dbReference type="InterPro" id="IPR001736">
    <property type="entry name" value="PLipase_D/transphosphatidylase"/>
</dbReference>
<comment type="subcellular location">
    <subcellularLocation>
        <location evidence="1">Cell membrane</location>
        <topology evidence="1">Multi-pass membrane protein</topology>
    </subcellularLocation>
</comment>
<evidence type="ECO:0000313" key="16">
    <source>
        <dbReference type="EMBL" id="MTL93579.1"/>
    </source>
</evidence>
<feature type="domain" description="PLD phosphodiesterase" evidence="14">
    <location>
        <begin position="244"/>
        <end position="271"/>
    </location>
</feature>
<feature type="transmembrane region" description="Helical" evidence="13">
    <location>
        <begin position="37"/>
        <end position="56"/>
    </location>
</feature>
<keyword evidence="11" id="KW-1208">Phospholipid metabolism</keyword>
<keyword evidence="7 13" id="KW-1133">Transmembrane helix</keyword>
<feature type="transmembrane region" description="Helical" evidence="13">
    <location>
        <begin position="68"/>
        <end position="86"/>
    </location>
</feature>
<dbReference type="Pfam" id="PF13091">
    <property type="entry name" value="PLDc_2"/>
    <property type="match status" value="2"/>
</dbReference>
<dbReference type="EMBL" id="WMQE01000007">
    <property type="protein sequence ID" value="MTK20684.1"/>
    <property type="molecule type" value="Genomic_DNA"/>
</dbReference>
<dbReference type="AlphaFoldDB" id="A0A6I3NDL0"/>
<keyword evidence="2" id="KW-1003">Cell membrane</keyword>
<evidence type="ECO:0000256" key="6">
    <source>
        <dbReference type="ARBA" id="ARBA00022737"/>
    </source>
</evidence>
<keyword evidence="9 13" id="KW-0472">Membrane</keyword>
<keyword evidence="6" id="KW-0677">Repeat</keyword>
<evidence type="ECO:0000256" key="4">
    <source>
        <dbReference type="ARBA" id="ARBA00022679"/>
    </source>
</evidence>
<dbReference type="Proteomes" id="UP000487649">
    <property type="component" value="Unassembled WGS sequence"/>
</dbReference>
<dbReference type="NCBIfam" id="TIGR04265">
    <property type="entry name" value="bac_cardiolipin"/>
    <property type="match status" value="1"/>
</dbReference>
<dbReference type="RefSeq" id="WP_006784240.1">
    <property type="nucleotide sequence ID" value="NZ_JAMQUV010000008.1"/>
</dbReference>
<dbReference type="Pfam" id="PF13396">
    <property type="entry name" value="PLDc_N"/>
    <property type="match status" value="1"/>
</dbReference>
<dbReference type="CDD" id="cd09154">
    <property type="entry name" value="PLDc_SMU_988_like_1"/>
    <property type="match status" value="1"/>
</dbReference>
<feature type="transmembrane region" description="Helical" evidence="13">
    <location>
        <begin position="12"/>
        <end position="31"/>
    </location>
</feature>
<evidence type="ECO:0000256" key="1">
    <source>
        <dbReference type="ARBA" id="ARBA00004651"/>
    </source>
</evidence>
<dbReference type="Gene3D" id="3.30.870.10">
    <property type="entry name" value="Endonuclease Chain A"/>
    <property type="match status" value="2"/>
</dbReference>